<gene>
    <name evidence="4" type="ordered locus">Hneap_0595</name>
</gene>
<dbReference type="Pfam" id="PF13194">
    <property type="entry name" value="DUF4010"/>
    <property type="match status" value="1"/>
</dbReference>
<evidence type="ECO:0000313" key="5">
    <source>
        <dbReference type="Proteomes" id="UP000009102"/>
    </source>
</evidence>
<dbReference type="EMBL" id="CP001801">
    <property type="protein sequence ID" value="ACX95448.1"/>
    <property type="molecule type" value="Genomic_DNA"/>
</dbReference>
<feature type="transmembrane region" description="Helical" evidence="1">
    <location>
        <begin position="119"/>
        <end position="136"/>
    </location>
</feature>
<proteinExistence type="predicted"/>
<reference evidence="4 5" key="1">
    <citation type="submission" date="2009-10" db="EMBL/GenBank/DDBJ databases">
        <title>Complete sequence of Halothiobacillus neapolitanus c2.</title>
        <authorList>
            <consortium name="US DOE Joint Genome Institute"/>
            <person name="Lucas S."/>
            <person name="Copeland A."/>
            <person name="Lapidus A."/>
            <person name="Glavina del Rio T."/>
            <person name="Tice H."/>
            <person name="Bruce D."/>
            <person name="Goodwin L."/>
            <person name="Pitluck S."/>
            <person name="Davenport K."/>
            <person name="Brettin T."/>
            <person name="Detter J.C."/>
            <person name="Han C."/>
            <person name="Tapia R."/>
            <person name="Larimer F."/>
            <person name="Land M."/>
            <person name="Hauser L."/>
            <person name="Kyrpides N."/>
            <person name="Mikhailova N."/>
            <person name="Kerfeld C."/>
            <person name="Cannon G."/>
            <person name="Heinhort S."/>
        </authorList>
    </citation>
    <scope>NUCLEOTIDE SEQUENCE [LARGE SCALE GENOMIC DNA]</scope>
    <source>
        <strain evidence="5">ATCC 23641 / c2</strain>
    </source>
</reference>
<feature type="transmembrane region" description="Helical" evidence="1">
    <location>
        <begin position="310"/>
        <end position="330"/>
    </location>
</feature>
<dbReference type="Pfam" id="PF02308">
    <property type="entry name" value="MgtC"/>
    <property type="match status" value="1"/>
</dbReference>
<dbReference type="InterPro" id="IPR049177">
    <property type="entry name" value="MgtC_SapB_SrpB_YhiD_N"/>
</dbReference>
<feature type="transmembrane region" description="Helical" evidence="1">
    <location>
        <begin position="148"/>
        <end position="166"/>
    </location>
</feature>
<keyword evidence="1" id="KW-1133">Transmembrane helix</keyword>
<feature type="transmembrane region" description="Helical" evidence="1">
    <location>
        <begin position="178"/>
        <end position="199"/>
    </location>
</feature>
<feature type="transmembrane region" description="Helical" evidence="1">
    <location>
        <begin position="208"/>
        <end position="231"/>
    </location>
</feature>
<dbReference type="PANTHER" id="PTHR39084">
    <property type="entry name" value="MEMBRANE PROTEIN-RELATED"/>
    <property type="match status" value="1"/>
</dbReference>
<dbReference type="OrthoDB" id="9813718at2"/>
<feature type="transmembrane region" description="Helical" evidence="1">
    <location>
        <begin position="41"/>
        <end position="59"/>
    </location>
</feature>
<feature type="transmembrane region" description="Helical" evidence="1">
    <location>
        <begin position="237"/>
        <end position="257"/>
    </location>
</feature>
<keyword evidence="5" id="KW-1185">Reference proteome</keyword>
<dbReference type="eggNOG" id="COG3174">
    <property type="taxonomic scope" value="Bacteria"/>
</dbReference>
<dbReference type="RefSeq" id="WP_012823484.1">
    <property type="nucleotide sequence ID" value="NC_013422.1"/>
</dbReference>
<dbReference type="AlphaFoldDB" id="D0KYC5"/>
<feature type="transmembrane region" description="Helical" evidence="1">
    <location>
        <begin position="93"/>
        <end position="113"/>
    </location>
</feature>
<feature type="transmembrane region" description="Helical" evidence="1">
    <location>
        <begin position="374"/>
        <end position="397"/>
    </location>
</feature>
<feature type="transmembrane region" description="Helical" evidence="1">
    <location>
        <begin position="65"/>
        <end position="86"/>
    </location>
</feature>
<evidence type="ECO:0000259" key="3">
    <source>
        <dbReference type="Pfam" id="PF13194"/>
    </source>
</evidence>
<keyword evidence="1" id="KW-0472">Membrane</keyword>
<sequence>MTLNDPLMLLQSLGVALGIGLLIGLERGWHERSAEDGRRIAGVRTFGLIGLTGGLAGILSTHFGVWVLVAALLGLSAILVASYWAANRQDNGVGITTEVASLLTFILGAAAVAGYTYTAVVSAVVITILLGMKAILHRGLLKLSEAELFAIFKLLLIALVILPVLPNGDFGPWDALNPFVIGWMILLLAGLSFIGYFAMRILGPQRGLLLTSVFGGLVSSTALTLVFSRLARNGSGVTAVLSIGIVIASVTLFPRVVIEVGLVNQALAIKLIPALGGMLLVGLGGVLLWWRYGIRQQNKGMDVEPVLKNPLELTAALRFGLLLVTIMVFARAMQQVAGDAGIYVLAAISGLADVDALSLSLAKMAADAQVAPSVATQAIVLAILVNTTVKAALAYVIGGKVLGLRVASVLLPAVAVGGLLTLFSF</sequence>
<dbReference type="KEGG" id="hna:Hneap_0595"/>
<feature type="domain" description="DUF4010" evidence="3">
    <location>
        <begin position="187"/>
        <end position="398"/>
    </location>
</feature>
<dbReference type="HOGENOM" id="CLU_036781_1_1_6"/>
<evidence type="ECO:0000313" key="4">
    <source>
        <dbReference type="EMBL" id="ACX95448.1"/>
    </source>
</evidence>
<feature type="transmembrane region" description="Helical" evidence="1">
    <location>
        <begin position="342"/>
        <end position="362"/>
    </location>
</feature>
<dbReference type="InterPro" id="IPR025105">
    <property type="entry name" value="DUF4010"/>
</dbReference>
<feature type="transmembrane region" description="Helical" evidence="1">
    <location>
        <begin position="269"/>
        <end position="290"/>
    </location>
</feature>
<organism evidence="4 5">
    <name type="scientific">Halothiobacillus neapolitanus (strain ATCC 23641 / DSM 15147 / CIP 104769 / NCIMB 8539 / c2)</name>
    <name type="common">Thiobacillus neapolitanus</name>
    <dbReference type="NCBI Taxonomy" id="555778"/>
    <lineage>
        <taxon>Bacteria</taxon>
        <taxon>Pseudomonadati</taxon>
        <taxon>Pseudomonadota</taxon>
        <taxon>Gammaproteobacteria</taxon>
        <taxon>Chromatiales</taxon>
        <taxon>Halothiobacillaceae</taxon>
        <taxon>Halothiobacillus</taxon>
    </lineage>
</organism>
<dbReference type="Proteomes" id="UP000009102">
    <property type="component" value="Chromosome"/>
</dbReference>
<evidence type="ECO:0000259" key="2">
    <source>
        <dbReference type="Pfam" id="PF02308"/>
    </source>
</evidence>
<evidence type="ECO:0000256" key="1">
    <source>
        <dbReference type="SAM" id="Phobius"/>
    </source>
</evidence>
<dbReference type="PANTHER" id="PTHR39084:SF1">
    <property type="entry name" value="DUF4010 DOMAIN-CONTAINING PROTEIN"/>
    <property type="match status" value="1"/>
</dbReference>
<name>D0KYC5_HALNC</name>
<feature type="transmembrane region" description="Helical" evidence="1">
    <location>
        <begin position="6"/>
        <end position="29"/>
    </location>
</feature>
<feature type="transmembrane region" description="Helical" evidence="1">
    <location>
        <begin position="404"/>
        <end position="423"/>
    </location>
</feature>
<keyword evidence="1" id="KW-0812">Transmembrane</keyword>
<protein>
    <submittedName>
        <fullName evidence="4">Membrane protein</fullName>
    </submittedName>
</protein>
<feature type="domain" description="MgtC/SapB/SrpB/YhiD N-terminal" evidence="2">
    <location>
        <begin position="13"/>
        <end position="138"/>
    </location>
</feature>
<accession>D0KYC5</accession>